<dbReference type="Pfam" id="PF14226">
    <property type="entry name" value="DIOX_N"/>
    <property type="match status" value="1"/>
</dbReference>
<proteinExistence type="inferred from homology"/>
<name>A0ABP1QC58_9HEXA</name>
<dbReference type="Proteomes" id="UP001642540">
    <property type="component" value="Unassembled WGS sequence"/>
</dbReference>
<feature type="domain" description="Fe2OG dioxygenase" evidence="3">
    <location>
        <begin position="218"/>
        <end position="332"/>
    </location>
</feature>
<dbReference type="PANTHER" id="PTHR47990">
    <property type="entry name" value="2-OXOGLUTARATE (2OG) AND FE(II)-DEPENDENT OXYGENASE SUPERFAMILY PROTEIN-RELATED"/>
    <property type="match status" value="1"/>
</dbReference>
<dbReference type="PROSITE" id="PS51471">
    <property type="entry name" value="FE2OG_OXY"/>
    <property type="match status" value="1"/>
</dbReference>
<keyword evidence="2" id="KW-1133">Transmembrane helix</keyword>
<keyword evidence="5" id="KW-1185">Reference proteome</keyword>
<evidence type="ECO:0000256" key="2">
    <source>
        <dbReference type="SAM" id="Phobius"/>
    </source>
</evidence>
<evidence type="ECO:0000313" key="5">
    <source>
        <dbReference type="Proteomes" id="UP001642540"/>
    </source>
</evidence>
<dbReference type="EMBL" id="CAXLJM020000030">
    <property type="protein sequence ID" value="CAL8097862.1"/>
    <property type="molecule type" value="Genomic_DNA"/>
</dbReference>
<sequence>MLKSSRMCLSSCYICWISSATLCLFFIIFHSLNSSSYVMGRNTNRSMHFDCSSIIGNAKDVAKNDLENFGQVLGDVLTGVGFAYLTNHGFDLKKVDKVYEVSKAFFELPNETKNKMRKPPGATSFHGYAGPGDETLNAISPNVANELRQFYDVTGHKESNDESLFPSEIPGFKKAIDEFRIESVNLADKLLRCIALYLGLSEEELVKRHTHMRDRNVPTQTVIRSSMYSPLKTMPQVQIGNDSVDIRCGEHCDWHTISLLFQDLIGGLDIRTISGNWIEATPIKNSIILISGDLLEIYSGGRLPATPHRVRILDDNMLTNKPRQSLVFAPSPDGFENVEPLLPIPGELKGKPRSIYGPRSYSKVNAHEWVHKRHSAAATY</sequence>
<dbReference type="InterPro" id="IPR044861">
    <property type="entry name" value="IPNS-like_FE2OG_OXY"/>
</dbReference>
<evidence type="ECO:0000259" key="3">
    <source>
        <dbReference type="PROSITE" id="PS51471"/>
    </source>
</evidence>
<accession>A0ABP1QC58</accession>
<dbReference type="PRINTS" id="PR00682">
    <property type="entry name" value="IPNSYNTHASE"/>
</dbReference>
<comment type="caution">
    <text evidence="4">The sequence shown here is derived from an EMBL/GenBank/DDBJ whole genome shotgun (WGS) entry which is preliminary data.</text>
</comment>
<evidence type="ECO:0000313" key="4">
    <source>
        <dbReference type="EMBL" id="CAL8097862.1"/>
    </source>
</evidence>
<keyword evidence="2" id="KW-0812">Transmembrane</keyword>
<dbReference type="Gene3D" id="2.60.120.330">
    <property type="entry name" value="B-lactam Antibiotic, Isopenicillin N Synthase, Chain"/>
    <property type="match status" value="1"/>
</dbReference>
<organism evidence="4 5">
    <name type="scientific">Orchesella dallaii</name>
    <dbReference type="NCBI Taxonomy" id="48710"/>
    <lineage>
        <taxon>Eukaryota</taxon>
        <taxon>Metazoa</taxon>
        <taxon>Ecdysozoa</taxon>
        <taxon>Arthropoda</taxon>
        <taxon>Hexapoda</taxon>
        <taxon>Collembola</taxon>
        <taxon>Entomobryomorpha</taxon>
        <taxon>Entomobryoidea</taxon>
        <taxon>Orchesellidae</taxon>
        <taxon>Orchesellinae</taxon>
        <taxon>Orchesella</taxon>
    </lineage>
</organism>
<keyword evidence="2" id="KW-0472">Membrane</keyword>
<keyword evidence="1" id="KW-0408">Iron</keyword>
<dbReference type="SUPFAM" id="SSF51197">
    <property type="entry name" value="Clavaminate synthase-like"/>
    <property type="match status" value="1"/>
</dbReference>
<dbReference type="InterPro" id="IPR005123">
    <property type="entry name" value="Oxoglu/Fe-dep_dioxygenase_dom"/>
</dbReference>
<evidence type="ECO:0000256" key="1">
    <source>
        <dbReference type="RuleBase" id="RU003682"/>
    </source>
</evidence>
<comment type="similarity">
    <text evidence="1">Belongs to the iron/ascorbate-dependent oxidoreductase family.</text>
</comment>
<gene>
    <name evidence="4" type="ORF">ODALV1_LOCUS9766</name>
</gene>
<dbReference type="InterPro" id="IPR026992">
    <property type="entry name" value="DIOX_N"/>
</dbReference>
<keyword evidence="1" id="KW-0560">Oxidoreductase</keyword>
<keyword evidence="1" id="KW-0479">Metal-binding</keyword>
<feature type="transmembrane region" description="Helical" evidence="2">
    <location>
        <begin position="12"/>
        <end position="32"/>
    </location>
</feature>
<dbReference type="InterPro" id="IPR027443">
    <property type="entry name" value="IPNS-like_sf"/>
</dbReference>
<reference evidence="4 5" key="1">
    <citation type="submission" date="2024-08" db="EMBL/GenBank/DDBJ databases">
        <authorList>
            <person name="Cucini C."/>
            <person name="Frati F."/>
        </authorList>
    </citation>
    <scope>NUCLEOTIDE SEQUENCE [LARGE SCALE GENOMIC DNA]</scope>
</reference>
<dbReference type="InterPro" id="IPR050231">
    <property type="entry name" value="Iron_ascorbate_oxido_reductase"/>
</dbReference>
<dbReference type="Pfam" id="PF03171">
    <property type="entry name" value="2OG-FeII_Oxy"/>
    <property type="match status" value="1"/>
</dbReference>
<protein>
    <recommendedName>
        <fullName evidence="3">Fe2OG dioxygenase domain-containing protein</fullName>
    </recommendedName>
</protein>